<feature type="chain" id="PRO_5035476620" description="OmpA-like domain-containing protein" evidence="2">
    <location>
        <begin position="22"/>
        <end position="470"/>
    </location>
</feature>
<accession>A0A8K0GJ01</accession>
<dbReference type="EMBL" id="VTPC01001511">
    <property type="protein sequence ID" value="KAF2901694.1"/>
    <property type="molecule type" value="Genomic_DNA"/>
</dbReference>
<feature type="compositionally biased region" description="Basic and acidic residues" evidence="1">
    <location>
        <begin position="290"/>
        <end position="301"/>
    </location>
</feature>
<evidence type="ECO:0000313" key="3">
    <source>
        <dbReference type="EMBL" id="KAF2901694.1"/>
    </source>
</evidence>
<proteinExistence type="predicted"/>
<evidence type="ECO:0008006" key="5">
    <source>
        <dbReference type="Google" id="ProtNLM"/>
    </source>
</evidence>
<keyword evidence="4" id="KW-1185">Reference proteome</keyword>
<sequence>MLKLLIPVFLLFWLQQESVWGDNNLNTTTVKPTNKSINDSKLNSASGNNTLVEKKKEARNIEKPRFSGGNIISSSTRNPVNKNISKSCSGWCISVNNKTVAWEDKKATKFINIEHPGKRFSVNTDGKQRDRLKSVRRIVDRFPYYPVRVTMSTFSDRKGYEDNYDNKGMKTKFAQLFNKNLVHVPTDMFFPYTRSAVKQLIDDSGYVYSPSTRLKYTGRRGSEVVPWIPIPTNLVSENDDSKEKFSNVYFEKVPFLYYDQEGNKRKANYIVYPGDILDFSEVNKAIVKSSKDDKRLTKDNKPSNTPTGKPVRMVPPTIPPGINKKFILVNAKEFVSNNQIHRSNYINQDHYSTISRVLGIQDDAAIFNSPSNNIDDIVGAMRITKDAGTLIMGTTKTARTKLSKWLGGKVRSLALDNFNNGILIRNDSTTRSNEISKLLKSMLNNYQYGGSTIPQGRRVTRREFVQDINF</sequence>
<feature type="region of interest" description="Disordered" evidence="1">
    <location>
        <begin position="290"/>
        <end position="315"/>
    </location>
</feature>
<organism evidence="3 4">
    <name type="scientific">Ignelater luminosus</name>
    <name type="common">Cucubano</name>
    <name type="synonym">Pyrophorus luminosus</name>
    <dbReference type="NCBI Taxonomy" id="2038154"/>
    <lineage>
        <taxon>Eukaryota</taxon>
        <taxon>Metazoa</taxon>
        <taxon>Ecdysozoa</taxon>
        <taxon>Arthropoda</taxon>
        <taxon>Hexapoda</taxon>
        <taxon>Insecta</taxon>
        <taxon>Pterygota</taxon>
        <taxon>Neoptera</taxon>
        <taxon>Endopterygota</taxon>
        <taxon>Coleoptera</taxon>
        <taxon>Polyphaga</taxon>
        <taxon>Elateriformia</taxon>
        <taxon>Elateroidea</taxon>
        <taxon>Elateridae</taxon>
        <taxon>Agrypninae</taxon>
        <taxon>Pyrophorini</taxon>
        <taxon>Ignelater</taxon>
    </lineage>
</organism>
<reference evidence="3" key="1">
    <citation type="submission" date="2019-08" db="EMBL/GenBank/DDBJ databases">
        <title>The genome of the North American firefly Photinus pyralis.</title>
        <authorList>
            <consortium name="Photinus pyralis genome working group"/>
            <person name="Fallon T.R."/>
            <person name="Sander Lower S.E."/>
            <person name="Weng J.-K."/>
        </authorList>
    </citation>
    <scope>NUCLEOTIDE SEQUENCE</scope>
    <source>
        <strain evidence="3">TRF0915ILg1</strain>
        <tissue evidence="3">Whole body</tissue>
    </source>
</reference>
<dbReference type="AlphaFoldDB" id="A0A8K0GJ01"/>
<dbReference type="Proteomes" id="UP000801492">
    <property type="component" value="Unassembled WGS sequence"/>
</dbReference>
<evidence type="ECO:0000256" key="2">
    <source>
        <dbReference type="SAM" id="SignalP"/>
    </source>
</evidence>
<gene>
    <name evidence="3" type="ORF">ILUMI_04507</name>
</gene>
<feature type="signal peptide" evidence="2">
    <location>
        <begin position="1"/>
        <end position="21"/>
    </location>
</feature>
<feature type="compositionally biased region" description="Polar residues" evidence="1">
    <location>
        <begin position="36"/>
        <end position="51"/>
    </location>
</feature>
<name>A0A8K0GJ01_IGNLU</name>
<feature type="region of interest" description="Disordered" evidence="1">
    <location>
        <begin position="36"/>
        <end position="56"/>
    </location>
</feature>
<comment type="caution">
    <text evidence="3">The sequence shown here is derived from an EMBL/GenBank/DDBJ whole genome shotgun (WGS) entry which is preliminary data.</text>
</comment>
<keyword evidence="2" id="KW-0732">Signal</keyword>
<evidence type="ECO:0000256" key="1">
    <source>
        <dbReference type="SAM" id="MobiDB-lite"/>
    </source>
</evidence>
<protein>
    <recommendedName>
        <fullName evidence="5">OmpA-like domain-containing protein</fullName>
    </recommendedName>
</protein>
<evidence type="ECO:0000313" key="4">
    <source>
        <dbReference type="Proteomes" id="UP000801492"/>
    </source>
</evidence>